<dbReference type="EMBL" id="LMBR01000026">
    <property type="protein sequence ID" value="KUL32432.1"/>
    <property type="molecule type" value="Genomic_DNA"/>
</dbReference>
<dbReference type="Proteomes" id="UP000053937">
    <property type="component" value="Unassembled WGS sequence"/>
</dbReference>
<feature type="domain" description="Pili assembly chaperone N-terminal" evidence="2">
    <location>
        <begin position="46"/>
        <end position="147"/>
    </location>
</feature>
<organism evidence="3 4">
    <name type="scientific">Chlorobium limicola</name>
    <dbReference type="NCBI Taxonomy" id="1092"/>
    <lineage>
        <taxon>Bacteria</taxon>
        <taxon>Pseudomonadati</taxon>
        <taxon>Chlorobiota</taxon>
        <taxon>Chlorobiia</taxon>
        <taxon>Chlorobiales</taxon>
        <taxon>Chlorobiaceae</taxon>
        <taxon>Chlorobium/Pelodictyon group</taxon>
        <taxon>Chlorobium</taxon>
    </lineage>
</organism>
<evidence type="ECO:0000313" key="4">
    <source>
        <dbReference type="Proteomes" id="UP000053937"/>
    </source>
</evidence>
<dbReference type="RefSeq" id="WP_059138368.1">
    <property type="nucleotide sequence ID" value="NZ_LMBR01000026.1"/>
</dbReference>
<feature type="signal peptide" evidence="1">
    <location>
        <begin position="1"/>
        <end position="22"/>
    </location>
</feature>
<keyword evidence="4" id="KW-1185">Reference proteome</keyword>
<dbReference type="InterPro" id="IPR013783">
    <property type="entry name" value="Ig-like_fold"/>
</dbReference>
<dbReference type="Pfam" id="PF00345">
    <property type="entry name" value="PapD_N"/>
    <property type="match status" value="1"/>
</dbReference>
<dbReference type="AlphaFoldDB" id="A0A101JSY1"/>
<dbReference type="InterPro" id="IPR008962">
    <property type="entry name" value="PapD-like_sf"/>
</dbReference>
<gene>
    <name evidence="3" type="ORF">ASB62_01845</name>
</gene>
<name>A0A101JSY1_CHLLI</name>
<sequence>MKNILVTLALLFGMLASTPLSAADPPGQIAIFPSMFELSVGSNPVNQSIRLKNLKQKPVTITTDVYNWTLDKQNNLQIIPGTPQSLDSWMIINPLSFTINPGQEQVVRFSIRPSAKPEPGEHRAIVYFTEKPEQKTDNPAVQVTFRIGVGIYGYTDPVRRSATLQSIGFDAASGSIKAQISNNGNVHSRLKGEYSVWEKGTFPGFGKTDGKIQPVASGSLNNLPVLAGESRIIETPLSLPGKPGSYTIAVSGEVNDKRIEKILP</sequence>
<keyword evidence="1" id="KW-0732">Signal</keyword>
<dbReference type="OrthoDB" id="6658153at2"/>
<dbReference type="Gene3D" id="2.60.40.10">
    <property type="entry name" value="Immunoglobulins"/>
    <property type="match status" value="1"/>
</dbReference>
<feature type="chain" id="PRO_5007098124" description="Pili assembly chaperone N-terminal domain-containing protein" evidence="1">
    <location>
        <begin position="23"/>
        <end position="264"/>
    </location>
</feature>
<evidence type="ECO:0000256" key="1">
    <source>
        <dbReference type="SAM" id="SignalP"/>
    </source>
</evidence>
<protein>
    <recommendedName>
        <fullName evidence="2">Pili assembly chaperone N-terminal domain-containing protein</fullName>
    </recommendedName>
</protein>
<accession>A0A101JSY1</accession>
<dbReference type="GO" id="GO:0071555">
    <property type="term" value="P:cell wall organization"/>
    <property type="evidence" value="ECO:0007669"/>
    <property type="project" value="InterPro"/>
</dbReference>
<evidence type="ECO:0000259" key="2">
    <source>
        <dbReference type="Pfam" id="PF00345"/>
    </source>
</evidence>
<dbReference type="SUPFAM" id="SSF49354">
    <property type="entry name" value="PapD-like"/>
    <property type="match status" value="1"/>
</dbReference>
<dbReference type="InterPro" id="IPR016147">
    <property type="entry name" value="Pili_assmbl_chaperone_N"/>
</dbReference>
<evidence type="ECO:0000313" key="3">
    <source>
        <dbReference type="EMBL" id="KUL32432.1"/>
    </source>
</evidence>
<reference evidence="3 4" key="1">
    <citation type="submission" date="2015-10" db="EMBL/GenBank/DDBJ databases">
        <title>Draft Genome Sequence of Chlorobium limicola strain Frasassi Growing under Artificial Lighting in the Frasassi Cave System.</title>
        <authorList>
            <person name="Mansor M."/>
            <person name="Macalady J."/>
        </authorList>
    </citation>
    <scope>NUCLEOTIDE SEQUENCE [LARGE SCALE GENOMIC DNA]</scope>
    <source>
        <strain evidence="3 4">Frasassi</strain>
    </source>
</reference>
<dbReference type="GO" id="GO:0030288">
    <property type="term" value="C:outer membrane-bounded periplasmic space"/>
    <property type="evidence" value="ECO:0007669"/>
    <property type="project" value="InterPro"/>
</dbReference>
<proteinExistence type="predicted"/>
<comment type="caution">
    <text evidence="3">The sequence shown here is derived from an EMBL/GenBank/DDBJ whole genome shotgun (WGS) entry which is preliminary data.</text>
</comment>